<dbReference type="AlphaFoldDB" id="A0A9K3PW26"/>
<evidence type="ECO:0000256" key="2">
    <source>
        <dbReference type="SAM" id="Phobius"/>
    </source>
</evidence>
<dbReference type="EMBL" id="JAGRRH010000014">
    <property type="protein sequence ID" value="KAG7359309.1"/>
    <property type="molecule type" value="Genomic_DNA"/>
</dbReference>
<proteinExistence type="predicted"/>
<dbReference type="Proteomes" id="UP000693970">
    <property type="component" value="Unassembled WGS sequence"/>
</dbReference>
<accession>A0A9K3PW26</accession>
<name>A0A9K3PW26_9STRA</name>
<reference evidence="3" key="1">
    <citation type="journal article" date="2021" name="Sci. Rep.">
        <title>Diploid genomic architecture of Nitzschia inconspicua, an elite biomass production diatom.</title>
        <authorList>
            <person name="Oliver A."/>
            <person name="Podell S."/>
            <person name="Pinowska A."/>
            <person name="Traller J.C."/>
            <person name="Smith S.R."/>
            <person name="McClure R."/>
            <person name="Beliaev A."/>
            <person name="Bohutskyi P."/>
            <person name="Hill E.A."/>
            <person name="Rabines A."/>
            <person name="Zheng H."/>
            <person name="Allen L.Z."/>
            <person name="Kuo A."/>
            <person name="Grigoriev I.V."/>
            <person name="Allen A.E."/>
            <person name="Hazlebeck D."/>
            <person name="Allen E.E."/>
        </authorList>
    </citation>
    <scope>NUCLEOTIDE SEQUENCE</scope>
    <source>
        <strain evidence="3">Hildebrandi</strain>
    </source>
</reference>
<comment type="caution">
    <text evidence="3">The sequence shown here is derived from an EMBL/GenBank/DDBJ whole genome shotgun (WGS) entry which is preliminary data.</text>
</comment>
<organism evidence="3 4">
    <name type="scientific">Nitzschia inconspicua</name>
    <dbReference type="NCBI Taxonomy" id="303405"/>
    <lineage>
        <taxon>Eukaryota</taxon>
        <taxon>Sar</taxon>
        <taxon>Stramenopiles</taxon>
        <taxon>Ochrophyta</taxon>
        <taxon>Bacillariophyta</taxon>
        <taxon>Bacillariophyceae</taxon>
        <taxon>Bacillariophycidae</taxon>
        <taxon>Bacillariales</taxon>
        <taxon>Bacillariaceae</taxon>
        <taxon>Nitzschia</taxon>
    </lineage>
</organism>
<keyword evidence="2" id="KW-0472">Membrane</keyword>
<evidence type="ECO:0000313" key="3">
    <source>
        <dbReference type="EMBL" id="KAG7359309.1"/>
    </source>
</evidence>
<evidence type="ECO:0000313" key="4">
    <source>
        <dbReference type="Proteomes" id="UP000693970"/>
    </source>
</evidence>
<protein>
    <submittedName>
        <fullName evidence="3">Uncharacterized protein</fullName>
    </submittedName>
</protein>
<feature type="region of interest" description="Disordered" evidence="1">
    <location>
        <begin position="277"/>
        <end position="306"/>
    </location>
</feature>
<sequence>MVLHPTSLLLSSNQQQQQQQIVCSSMQHKFRLQSQLQHHHHSIVNTDDVATALIPNNPFYDSLMTTTTSPFSFFVVADGGGGDVTDILRTVALAVTAILFLVAGITYLTAAILIPAGAQQLEVECQQFIPQTWNEYQQKLDDGQSIQDRPDLMFELGLLLNKAKADQLEQICQQTDNMDLWDQYQTKLQQSDPNQLLQDRPDLIQQLSMELGDRAVEKIKNNCPPDLWTLYENKLQPGQTMAQRQDLLLQLVEEPQYQQLFQATQGKGVMEMDTMTSTATTPTTPISPTSKSQWDDDDNTDKCQTV</sequence>
<keyword evidence="2" id="KW-0812">Transmembrane</keyword>
<reference evidence="3" key="2">
    <citation type="submission" date="2021-04" db="EMBL/GenBank/DDBJ databases">
        <authorList>
            <person name="Podell S."/>
        </authorList>
    </citation>
    <scope>NUCLEOTIDE SEQUENCE</scope>
    <source>
        <strain evidence="3">Hildebrandi</strain>
    </source>
</reference>
<keyword evidence="2" id="KW-1133">Transmembrane helix</keyword>
<dbReference type="OrthoDB" id="48917at2759"/>
<gene>
    <name evidence="3" type="ORF">IV203_015898</name>
</gene>
<evidence type="ECO:0000256" key="1">
    <source>
        <dbReference type="SAM" id="MobiDB-lite"/>
    </source>
</evidence>
<feature type="transmembrane region" description="Helical" evidence="2">
    <location>
        <begin position="91"/>
        <end position="114"/>
    </location>
</feature>
<keyword evidence="4" id="KW-1185">Reference proteome</keyword>
<feature type="compositionally biased region" description="Low complexity" evidence="1">
    <location>
        <begin position="277"/>
        <end position="290"/>
    </location>
</feature>